<protein>
    <submittedName>
        <fullName evidence="1">Ribosomal protein L34-domain-containing protein</fullName>
    </submittedName>
</protein>
<proteinExistence type="predicted"/>
<evidence type="ECO:0000313" key="2">
    <source>
        <dbReference type="Proteomes" id="UP001433508"/>
    </source>
</evidence>
<accession>A0ACC3T1I9</accession>
<sequence>MLPILRVSRSIFGSHSHSHLHVPSSRRYMSSLFTSGSLQQARSSLLPSYSRMLLTSSRTPILSTSVASTSTPSSSSLSSPSSLLPQMGSAMFPQFGQRRWKARGNTYQPSTVKRKRHYGFRARLKTKDGRKILMRRREKGRWYLSH</sequence>
<dbReference type="Proteomes" id="UP001433508">
    <property type="component" value="Unassembled WGS sequence"/>
</dbReference>
<keyword evidence="1" id="KW-0689">Ribosomal protein</keyword>
<evidence type="ECO:0000313" key="1">
    <source>
        <dbReference type="EMBL" id="KAK9237738.1"/>
    </source>
</evidence>
<reference evidence="2" key="1">
    <citation type="journal article" date="2024" name="Front. Bioeng. Biotechnol.">
        <title>Genome-scale model development and genomic sequencing of the oleaginous clade Lipomyces.</title>
        <authorList>
            <person name="Czajka J.J."/>
            <person name="Han Y."/>
            <person name="Kim J."/>
            <person name="Mondo S.J."/>
            <person name="Hofstad B.A."/>
            <person name="Robles A."/>
            <person name="Haridas S."/>
            <person name="Riley R."/>
            <person name="LaButti K."/>
            <person name="Pangilinan J."/>
            <person name="Andreopoulos W."/>
            <person name="Lipzen A."/>
            <person name="Yan J."/>
            <person name="Wang M."/>
            <person name="Ng V."/>
            <person name="Grigoriev I.V."/>
            <person name="Spatafora J.W."/>
            <person name="Magnuson J.K."/>
            <person name="Baker S.E."/>
            <person name="Pomraning K.R."/>
        </authorList>
    </citation>
    <scope>NUCLEOTIDE SEQUENCE [LARGE SCALE GENOMIC DNA]</scope>
    <source>
        <strain evidence="2">CBS 7786</strain>
    </source>
</reference>
<keyword evidence="2" id="KW-1185">Reference proteome</keyword>
<comment type="caution">
    <text evidence="1">The sequence shown here is derived from an EMBL/GenBank/DDBJ whole genome shotgun (WGS) entry which is preliminary data.</text>
</comment>
<name>A0ACC3T1I9_LIPKO</name>
<dbReference type="EMBL" id="MU971365">
    <property type="protein sequence ID" value="KAK9237738.1"/>
    <property type="molecule type" value="Genomic_DNA"/>
</dbReference>
<organism evidence="1 2">
    <name type="scientific">Lipomyces kononenkoae</name>
    <name type="common">Yeast</name>
    <dbReference type="NCBI Taxonomy" id="34357"/>
    <lineage>
        <taxon>Eukaryota</taxon>
        <taxon>Fungi</taxon>
        <taxon>Dikarya</taxon>
        <taxon>Ascomycota</taxon>
        <taxon>Saccharomycotina</taxon>
        <taxon>Lipomycetes</taxon>
        <taxon>Lipomycetales</taxon>
        <taxon>Lipomycetaceae</taxon>
        <taxon>Lipomyces</taxon>
    </lineage>
</organism>
<gene>
    <name evidence="1" type="ORF">V1525DRAFT_388229</name>
</gene>
<keyword evidence="1" id="KW-0687">Ribonucleoprotein</keyword>